<name>A0A2Z3GN21_9BACT</name>
<evidence type="ECO:0000259" key="2">
    <source>
        <dbReference type="Pfam" id="PF16335"/>
    </source>
</evidence>
<dbReference type="PANTHER" id="PTHR31987">
    <property type="entry name" value="GLUTAMINASE A-RELATED"/>
    <property type="match status" value="1"/>
</dbReference>
<evidence type="ECO:0000256" key="1">
    <source>
        <dbReference type="SAM" id="MobiDB-lite"/>
    </source>
</evidence>
<accession>A0A2Z3GN21</accession>
<organism evidence="3 4">
    <name type="scientific">Hymenobacter nivis</name>
    <dbReference type="NCBI Taxonomy" id="1850093"/>
    <lineage>
        <taxon>Bacteria</taxon>
        <taxon>Pseudomonadati</taxon>
        <taxon>Bacteroidota</taxon>
        <taxon>Cytophagia</taxon>
        <taxon>Cytophagales</taxon>
        <taxon>Hymenobacteraceae</taxon>
        <taxon>Hymenobacter</taxon>
    </lineage>
</organism>
<dbReference type="InterPro" id="IPR052743">
    <property type="entry name" value="Glutaminase_GtaA"/>
</dbReference>
<evidence type="ECO:0000313" key="3">
    <source>
        <dbReference type="EMBL" id="AWM35163.1"/>
    </source>
</evidence>
<feature type="region of interest" description="Disordered" evidence="1">
    <location>
        <begin position="89"/>
        <end position="113"/>
    </location>
</feature>
<reference evidence="4" key="1">
    <citation type="submission" date="2018-04" db="EMBL/GenBank/DDBJ databases">
        <title>Complete genome of Antarctic heterotrophic bacterium Hymenobacter nivis.</title>
        <authorList>
            <person name="Terashima M."/>
        </authorList>
    </citation>
    <scope>NUCLEOTIDE SEQUENCE [LARGE SCALE GENOMIC DNA]</scope>
    <source>
        <strain evidence="4">NBRC 111535</strain>
    </source>
</reference>
<evidence type="ECO:0000313" key="4">
    <source>
        <dbReference type="Proteomes" id="UP000245999"/>
    </source>
</evidence>
<dbReference type="Pfam" id="PF16335">
    <property type="entry name" value="GtaA_6_Hairpin"/>
    <property type="match status" value="1"/>
</dbReference>
<gene>
    <name evidence="3" type="ORF">DDQ68_21775</name>
</gene>
<proteinExistence type="predicted"/>
<dbReference type="EMBL" id="CP029145">
    <property type="protein sequence ID" value="AWM35163.1"/>
    <property type="molecule type" value="Genomic_DNA"/>
</dbReference>
<dbReference type="InterPro" id="IPR032514">
    <property type="entry name" value="GtaA_central"/>
</dbReference>
<feature type="compositionally biased region" description="Pro residues" evidence="1">
    <location>
        <begin position="91"/>
        <end position="104"/>
    </location>
</feature>
<dbReference type="AlphaFoldDB" id="A0A2Z3GN21"/>
<dbReference type="KEGG" id="hnv:DDQ68_21775"/>
<dbReference type="PANTHER" id="PTHR31987:SF1">
    <property type="entry name" value="GLUTAMINASE A"/>
    <property type="match status" value="1"/>
</dbReference>
<keyword evidence="4" id="KW-1185">Reference proteome</keyword>
<feature type="domain" description="Glutaminase A central" evidence="2">
    <location>
        <begin position="2"/>
        <end position="95"/>
    </location>
</feature>
<sequence>MTFDKPAGSWSQKHNLLWDNILDLKISSPEVTRQEVAFCLMHQQKYGLPLDSRRTYTKSDWTLWTAMLADNPADFAALIAPIWQFANDTPPACPSPTGTKPPMPSSRASRPAP</sequence>
<dbReference type="OrthoDB" id="9757939at2"/>
<protein>
    <recommendedName>
        <fullName evidence="2">Glutaminase A central domain-containing protein</fullName>
    </recommendedName>
</protein>
<dbReference type="Proteomes" id="UP000245999">
    <property type="component" value="Chromosome"/>
</dbReference>